<dbReference type="InterPro" id="IPR008979">
    <property type="entry name" value="Galactose-bd-like_sf"/>
</dbReference>
<feature type="domain" description="CBM6" evidence="4">
    <location>
        <begin position="647"/>
        <end position="791"/>
    </location>
</feature>
<dbReference type="GO" id="GO:0030246">
    <property type="term" value="F:carbohydrate binding"/>
    <property type="evidence" value="ECO:0007669"/>
    <property type="project" value="InterPro"/>
</dbReference>
<proteinExistence type="predicted"/>
<name>A0A8J7YCH3_9EURY</name>
<dbReference type="Pfam" id="PF10566">
    <property type="entry name" value="Glyco_hydro_97"/>
    <property type="match status" value="1"/>
</dbReference>
<dbReference type="Gene3D" id="2.60.40.1180">
    <property type="entry name" value="Golgi alpha-mannosidase II"/>
    <property type="match status" value="1"/>
</dbReference>
<dbReference type="OrthoDB" id="18576at2157"/>
<dbReference type="SUPFAM" id="SSF49785">
    <property type="entry name" value="Galactose-binding domain-like"/>
    <property type="match status" value="1"/>
</dbReference>
<dbReference type="Pfam" id="PF09985">
    <property type="entry name" value="Glucodextran_C"/>
    <property type="match status" value="1"/>
</dbReference>
<protein>
    <submittedName>
        <fullName evidence="5">Glycoside hydrolase family 97 catalytic domain-containing protein</fullName>
    </submittedName>
</protein>
<reference evidence="5 6" key="1">
    <citation type="submission" date="2021-06" db="EMBL/GenBank/DDBJ databases">
        <title>New haloarchaea isolates fom saline soil.</title>
        <authorList>
            <person name="Duran-Viseras A."/>
            <person name="Sanchez-Porro C.S."/>
            <person name="Ventosa A."/>
        </authorList>
    </citation>
    <scope>NUCLEOTIDE SEQUENCE [LARGE SCALE GENOMIC DNA]</scope>
    <source>
        <strain evidence="5 6">JCM 183640</strain>
    </source>
</reference>
<dbReference type="Gene3D" id="2.60.40.1190">
    <property type="match status" value="1"/>
</dbReference>
<keyword evidence="2" id="KW-0326">Glycosidase</keyword>
<dbReference type="InterPro" id="IPR052720">
    <property type="entry name" value="Glycosyl_hydrolase_97"/>
</dbReference>
<organism evidence="5 6">
    <name type="scientific">Haloarcula limicola</name>
    <dbReference type="NCBI Taxonomy" id="1429915"/>
    <lineage>
        <taxon>Archaea</taxon>
        <taxon>Methanobacteriati</taxon>
        <taxon>Methanobacteriota</taxon>
        <taxon>Stenosarchaea group</taxon>
        <taxon>Halobacteria</taxon>
        <taxon>Halobacteriales</taxon>
        <taxon>Haloarculaceae</taxon>
        <taxon>Haloarcula</taxon>
    </lineage>
</organism>
<evidence type="ECO:0000256" key="1">
    <source>
        <dbReference type="ARBA" id="ARBA00022801"/>
    </source>
</evidence>
<dbReference type="InterPro" id="IPR029486">
    <property type="entry name" value="GH97_N"/>
</dbReference>
<dbReference type="PANTHER" id="PTHR35803:SF1">
    <property type="entry name" value="GLUCAN 1,4-ALPHA-GLUCOSIDASE SUSB"/>
    <property type="match status" value="1"/>
</dbReference>
<dbReference type="RefSeq" id="WP_174242500.1">
    <property type="nucleotide sequence ID" value="NZ_JAHQXF010000002.1"/>
</dbReference>
<dbReference type="Gene3D" id="2.70.98.10">
    <property type="match status" value="1"/>
</dbReference>
<dbReference type="InterPro" id="IPR019248">
    <property type="entry name" value="Glucodextran_C"/>
</dbReference>
<feature type="compositionally biased region" description="Gly residues" evidence="3">
    <location>
        <begin position="899"/>
        <end position="911"/>
    </location>
</feature>
<dbReference type="InterPro" id="IPR013785">
    <property type="entry name" value="Aldolase_TIM"/>
</dbReference>
<dbReference type="InterPro" id="IPR013780">
    <property type="entry name" value="Glyco_hydro_b"/>
</dbReference>
<feature type="region of interest" description="Disordered" evidence="3">
    <location>
        <begin position="871"/>
        <end position="915"/>
    </location>
</feature>
<dbReference type="InterPro" id="IPR014718">
    <property type="entry name" value="GH-type_carb-bd"/>
</dbReference>
<keyword evidence="1 5" id="KW-0378">Hydrolase</keyword>
<dbReference type="PROSITE" id="PS51318">
    <property type="entry name" value="TAT"/>
    <property type="match status" value="1"/>
</dbReference>
<evidence type="ECO:0000259" key="4">
    <source>
        <dbReference type="PROSITE" id="PS51175"/>
    </source>
</evidence>
<dbReference type="Pfam" id="PF14509">
    <property type="entry name" value="GH97_C"/>
    <property type="match status" value="1"/>
</dbReference>
<feature type="region of interest" description="Disordered" evidence="3">
    <location>
        <begin position="713"/>
        <end position="738"/>
    </location>
</feature>
<evidence type="ECO:0000256" key="3">
    <source>
        <dbReference type="SAM" id="MobiDB-lite"/>
    </source>
</evidence>
<dbReference type="Gene3D" id="3.20.20.70">
    <property type="entry name" value="Aldolase class I"/>
    <property type="match status" value="1"/>
</dbReference>
<dbReference type="InterPro" id="IPR029483">
    <property type="entry name" value="GH97_C"/>
</dbReference>
<evidence type="ECO:0000256" key="2">
    <source>
        <dbReference type="ARBA" id="ARBA00023295"/>
    </source>
</evidence>
<dbReference type="InterPro" id="IPR006311">
    <property type="entry name" value="TAT_signal"/>
</dbReference>
<dbReference type="InterPro" id="IPR005084">
    <property type="entry name" value="CBM6"/>
</dbReference>
<dbReference type="EMBL" id="JAHQXF010000002">
    <property type="protein sequence ID" value="MBV0925734.1"/>
    <property type="molecule type" value="Genomic_DNA"/>
</dbReference>
<dbReference type="Proteomes" id="UP000766550">
    <property type="component" value="Unassembled WGS sequence"/>
</dbReference>
<evidence type="ECO:0000313" key="5">
    <source>
        <dbReference type="EMBL" id="MBV0925734.1"/>
    </source>
</evidence>
<keyword evidence="6" id="KW-1185">Reference proteome</keyword>
<dbReference type="SUPFAM" id="SSF49344">
    <property type="entry name" value="CBD9-like"/>
    <property type="match status" value="1"/>
</dbReference>
<dbReference type="PANTHER" id="PTHR35803">
    <property type="entry name" value="GLUCAN 1,4-ALPHA-GLUCOSIDASE SUSB-RELATED"/>
    <property type="match status" value="1"/>
</dbReference>
<gene>
    <name evidence="5" type="ORF">KTS45_16135</name>
</gene>
<comment type="caution">
    <text evidence="5">The sequence shown here is derived from an EMBL/GenBank/DDBJ whole genome shotgun (WGS) entry which is preliminary data.</text>
</comment>
<sequence length="1304" mass="140784">MSEDRLTRSSAYSRRQFVGGLASLLAAATFSREVSAATAEPVTSGDDAATQTVTSPDDSIAVTVDVGDGVPTYSVSVDGTTYVTPSELGFDFQNQQAFGASADGDGTALTVSGSERGSEVERWDPIWDQYDSVREEYNYLRVGLEEEAIPGRRATLELRVFDDGLGFRIVFPEVFGDGEGNFVITSENTAFNFADDYTSWWIENRFAQPEGEPGRFEAEYQETPLSEIASDTEEQIPGGAPTREGAHTPLTMEADDVYLSVHEADLTDYATLSIAPDGEGGTDFSAELAPLPDGTRVSAEAPHVTPWRTVQVGSTPGDLVESSLIPLLNDDLNEDALPADGDTDWIEPKKYVGIWWLMIAGSANWQYKTDEEIQSSGNNPASYIHGARTERMKRYLAFASQNSIDSVLAEGWNQGWDTYPGDGTGLEMGVDDSYPDFDLFEITDYGANLDPATEFTIHNETAGNVVNYEEQIRDGIFAGYDGEGIHSIKNGYVSNRGLGFEGDGSFATHNHHSQLAVNHHEFVAREAMANRQLLERHEADKPTGKHRTYPNRAATETVKAQEYDGFGALGSDVDEDHHVTLPFTRMLAGPMSYQPGIFDITFNDSTGGRIQTTRAKQLAMYPTYHAGLQMAADRIEAYVSPEFEVGELLQATSGELDGMITADDWRNAFGGHYVPVDPNSEPSGASVSFTVRDVPEAGEYDLHLRYASDAEENAQRVKDAGGPQATLSVDGDERPINPDFTEYWDQWEVFTTTVSLSEGDNTVAVELNYEDSGGSFEGDVGGFNLNTVAVTETGEPSPIPAEFVGYAPEHENFDTVPEFDFLEAVPAGGWDDTEVVDAAIADYSVTARAKGDEWFLGAMTDEEGRAIDVPLSFLSPGDGAEKGRGNGRGNGKNQCSPGNGRGPGNGNGRGPKGPKYVAEIYTDGIGAGSAADATEVEISEAVVDPSTTLLASMAQSGGTAVRFRRAEGREIRDLPEYERPTQEFDVSIDADPYVQEPFITATGENDSAFIGGTNVELVVDGEVVSNTNVRLPPNSSGVTVEFDYTIDSPGDYDVVVQRADGTVLASSSVTVQPPETVADITDPDDDDYGPGSYTYPTNSAFQPEAFDLRSFTVNQTPSFQQYAFKVENLTDTFNSGRFSPQMFVCWIRDPEKSGGSTTSLDDLGANVEFEEEWHYRLRVDGFNLDLVNANGGAVLDDDGNAVTPRVATDLEDGTVTLGVDSEAFDGADAADLEVVPMVQSEDRGTLRPVDVTNADYVFGGAKEGAVDNAPLVMDLITPEGVDQTDALAYSDSEKATLPFVSLGE</sequence>
<dbReference type="GO" id="GO:0016798">
    <property type="term" value="F:hydrolase activity, acting on glycosyl bonds"/>
    <property type="evidence" value="ECO:0007669"/>
    <property type="project" value="UniProtKB-KW"/>
</dbReference>
<dbReference type="Gene3D" id="2.60.120.260">
    <property type="entry name" value="Galactose-binding domain-like"/>
    <property type="match status" value="1"/>
</dbReference>
<evidence type="ECO:0000313" key="6">
    <source>
        <dbReference type="Proteomes" id="UP000766550"/>
    </source>
</evidence>
<accession>A0A8J7YCH3</accession>
<dbReference type="PROSITE" id="PS51175">
    <property type="entry name" value="CBM6"/>
    <property type="match status" value="1"/>
</dbReference>
<dbReference type="InterPro" id="IPR019563">
    <property type="entry name" value="GH97_catalytic"/>
</dbReference>
<dbReference type="Pfam" id="PF14508">
    <property type="entry name" value="GH97_N"/>
    <property type="match status" value="1"/>
</dbReference>